<evidence type="ECO:0000256" key="2">
    <source>
        <dbReference type="ARBA" id="ARBA00022692"/>
    </source>
</evidence>
<dbReference type="InterPro" id="IPR020846">
    <property type="entry name" value="MFS_dom"/>
</dbReference>
<evidence type="ECO:0000256" key="1">
    <source>
        <dbReference type="ARBA" id="ARBA00004141"/>
    </source>
</evidence>
<proteinExistence type="predicted"/>
<accession>W9JF05</accession>
<gene>
    <name evidence="7" type="ORF">FOZG_18228</name>
</gene>
<evidence type="ECO:0000256" key="3">
    <source>
        <dbReference type="ARBA" id="ARBA00022989"/>
    </source>
</evidence>
<protein>
    <recommendedName>
        <fullName evidence="6">Major facilitator superfamily (MFS) profile domain-containing protein</fullName>
    </recommendedName>
</protein>
<feature type="transmembrane region" description="Helical" evidence="5">
    <location>
        <begin position="28"/>
        <end position="46"/>
    </location>
</feature>
<dbReference type="Proteomes" id="UP000030766">
    <property type="component" value="Unassembled WGS sequence"/>
</dbReference>
<dbReference type="SUPFAM" id="SSF103473">
    <property type="entry name" value="MFS general substrate transporter"/>
    <property type="match status" value="1"/>
</dbReference>
<dbReference type="GO" id="GO:0022857">
    <property type="term" value="F:transmembrane transporter activity"/>
    <property type="evidence" value="ECO:0007669"/>
    <property type="project" value="InterPro"/>
</dbReference>
<evidence type="ECO:0000313" key="7">
    <source>
        <dbReference type="EMBL" id="EWZ28063.1"/>
    </source>
</evidence>
<comment type="subcellular location">
    <subcellularLocation>
        <location evidence="1">Membrane</location>
        <topology evidence="1">Multi-pass membrane protein</topology>
    </subcellularLocation>
</comment>
<keyword evidence="4 5" id="KW-0472">Membrane</keyword>
<name>W9JF05_FUSOX</name>
<dbReference type="GO" id="GO:0016020">
    <property type="term" value="C:membrane"/>
    <property type="evidence" value="ECO:0007669"/>
    <property type="project" value="UniProtKB-SubCell"/>
</dbReference>
<organism evidence="7">
    <name type="scientific">Fusarium oxysporum Fo47</name>
    <dbReference type="NCBI Taxonomy" id="660027"/>
    <lineage>
        <taxon>Eukaryota</taxon>
        <taxon>Fungi</taxon>
        <taxon>Dikarya</taxon>
        <taxon>Ascomycota</taxon>
        <taxon>Pezizomycotina</taxon>
        <taxon>Sordariomycetes</taxon>
        <taxon>Hypocreomycetidae</taxon>
        <taxon>Hypocreales</taxon>
        <taxon>Nectriaceae</taxon>
        <taxon>Fusarium</taxon>
        <taxon>Fusarium oxysporum species complex</taxon>
    </lineage>
</organism>
<feature type="domain" description="Major facilitator superfamily (MFS) profile" evidence="6">
    <location>
        <begin position="1"/>
        <end position="49"/>
    </location>
</feature>
<evidence type="ECO:0000256" key="4">
    <source>
        <dbReference type="ARBA" id="ARBA00023136"/>
    </source>
</evidence>
<dbReference type="AlphaFoldDB" id="W9JF05"/>
<reference evidence="7" key="1">
    <citation type="submission" date="2011-06" db="EMBL/GenBank/DDBJ databases">
        <title>The Genome Sequence of Fusarium oxysporum Fo47.</title>
        <authorList>
            <consortium name="The Broad Institute Genome Sequencing Platform"/>
            <person name="Ma L.-J."/>
            <person name="Gale L.R."/>
            <person name="Schwartz D.C."/>
            <person name="Zhou S."/>
            <person name="Corby-Kistler H."/>
            <person name="Young S.K."/>
            <person name="Zeng Q."/>
            <person name="Gargeya S."/>
            <person name="Fitzgerald M."/>
            <person name="Haas B."/>
            <person name="Abouelleil A."/>
            <person name="Alvarado L."/>
            <person name="Arachchi H.M."/>
            <person name="Berlin A."/>
            <person name="Brown A."/>
            <person name="Chapman S.B."/>
            <person name="Chen Z."/>
            <person name="Dunbar C."/>
            <person name="Freedman E."/>
            <person name="Gearin G."/>
            <person name="Gellesch M."/>
            <person name="Goldberg J."/>
            <person name="Griggs A."/>
            <person name="Gujja S."/>
            <person name="Heiman D."/>
            <person name="Howarth C."/>
            <person name="Larson L."/>
            <person name="Lui A."/>
            <person name="MacDonald P.J.P."/>
            <person name="Mehta T."/>
            <person name="Montmayeur A."/>
            <person name="Murphy C."/>
            <person name="Neiman D."/>
            <person name="Pearson M."/>
            <person name="Priest M."/>
            <person name="Roberts A."/>
            <person name="Saif S."/>
            <person name="Shea T."/>
            <person name="Shenoy N."/>
            <person name="Sisk P."/>
            <person name="Stolte C."/>
            <person name="Sykes S."/>
            <person name="Wortman J."/>
            <person name="Nusbaum C."/>
            <person name="Birren B."/>
        </authorList>
    </citation>
    <scope>NUCLEOTIDE SEQUENCE [LARGE SCALE GENOMIC DNA]</scope>
    <source>
        <strain evidence="7">Fo47</strain>
    </source>
</reference>
<sequence>MVNMQVVGDAICLPIAPYAADKFGRQYLIFRGSIIIILGALLQGCAQKG</sequence>
<dbReference type="PROSITE" id="PS50850">
    <property type="entry name" value="MFS"/>
    <property type="match status" value="1"/>
</dbReference>
<keyword evidence="2 5" id="KW-0812">Transmembrane</keyword>
<evidence type="ECO:0000256" key="5">
    <source>
        <dbReference type="SAM" id="Phobius"/>
    </source>
</evidence>
<keyword evidence="3 5" id="KW-1133">Transmembrane helix</keyword>
<dbReference type="InterPro" id="IPR005828">
    <property type="entry name" value="MFS_sugar_transport-like"/>
</dbReference>
<dbReference type="HOGENOM" id="CLU_3143156_0_0_1"/>
<dbReference type="VEuPathDB" id="FungiDB:FOZG_18228"/>
<dbReference type="Gene3D" id="1.20.1250.20">
    <property type="entry name" value="MFS general substrate transporter like domains"/>
    <property type="match status" value="1"/>
</dbReference>
<dbReference type="InterPro" id="IPR036259">
    <property type="entry name" value="MFS_trans_sf"/>
</dbReference>
<reference evidence="7" key="2">
    <citation type="submission" date="2014-02" db="EMBL/GenBank/DDBJ databases">
        <title>Annotation of the Genome Sequence of Fusarium oxysporum Fo47.</title>
        <authorList>
            <consortium name="The Broad Institute Genomics Platform"/>
            <person name="Ma L.-J."/>
            <person name="Corby-Kistler H."/>
            <person name="Broz K."/>
            <person name="Gale L.R."/>
            <person name="Jonkers W."/>
            <person name="O'Donnell K."/>
            <person name="Ploetz R."/>
            <person name="Steinberg C."/>
            <person name="Schwartz D.C."/>
            <person name="VanEtten H."/>
            <person name="Zhou S."/>
            <person name="Young S.K."/>
            <person name="Zeng Q."/>
            <person name="Gargeya S."/>
            <person name="Fitzgerald M."/>
            <person name="Abouelleil A."/>
            <person name="Alvarado L."/>
            <person name="Chapman S.B."/>
            <person name="Gainer-Dewar J."/>
            <person name="Goldberg J."/>
            <person name="Griggs A."/>
            <person name="Gujja S."/>
            <person name="Hansen M."/>
            <person name="Howarth C."/>
            <person name="Imamovic A."/>
            <person name="Ireland A."/>
            <person name="Larimer J."/>
            <person name="McCowan C."/>
            <person name="Murphy C."/>
            <person name="Pearson M."/>
            <person name="Poon T.W."/>
            <person name="Priest M."/>
            <person name="Roberts A."/>
            <person name="Saif S."/>
            <person name="Shea T."/>
            <person name="Sykes S."/>
            <person name="Wortman J."/>
            <person name="Nusbaum C."/>
            <person name="Birren B."/>
        </authorList>
    </citation>
    <scope>NUCLEOTIDE SEQUENCE</scope>
    <source>
        <strain evidence="7">Fo47</strain>
    </source>
</reference>
<dbReference type="EMBL" id="KI981474">
    <property type="protein sequence ID" value="EWZ28063.1"/>
    <property type="molecule type" value="Genomic_DNA"/>
</dbReference>
<dbReference type="Pfam" id="PF00083">
    <property type="entry name" value="Sugar_tr"/>
    <property type="match status" value="1"/>
</dbReference>
<evidence type="ECO:0000259" key="6">
    <source>
        <dbReference type="PROSITE" id="PS50850"/>
    </source>
</evidence>